<dbReference type="InterPro" id="IPR036206">
    <property type="entry name" value="ThiamineP_synth_sf"/>
</dbReference>
<feature type="binding site" evidence="9">
    <location>
        <position position="228"/>
    </location>
    <ligand>
        <name>4-amino-2-methyl-5-(diphosphooxymethyl)pyrimidine</name>
        <dbReference type="ChEBI" id="CHEBI:57841"/>
    </ligand>
</feature>
<feature type="region of interest" description="Thiamine-phosphate synthase" evidence="9">
    <location>
        <begin position="149"/>
        <end position="368"/>
    </location>
</feature>
<dbReference type="InterPro" id="IPR034291">
    <property type="entry name" value="TMP_synthase"/>
</dbReference>
<dbReference type="HAMAP" id="MF_00097">
    <property type="entry name" value="TMP_synthase"/>
    <property type="match status" value="1"/>
</dbReference>
<comment type="pathway">
    <text evidence="1 9 11">Cofactor biosynthesis; thiamine diphosphate biosynthesis; thiamine phosphate from 4-amino-2-methyl-5-diphosphomethylpyrimidine and 4-methyl-5-(2-phosphoethyl)-thiazole: step 1/1.</text>
</comment>
<keyword evidence="3 9" id="KW-0479">Metal-binding</keyword>
<feature type="binding site" evidence="9">
    <location>
        <position position="296"/>
    </location>
    <ligand>
        <name>4-amino-2-methyl-5-(diphosphooxymethyl)pyrimidine</name>
        <dbReference type="ChEBI" id="CHEBI:57841"/>
    </ligand>
</feature>
<dbReference type="FunFam" id="3.20.20.70:FF:000096">
    <property type="entry name" value="Thiamine-phosphate synthase"/>
    <property type="match status" value="1"/>
</dbReference>
<evidence type="ECO:0000256" key="9">
    <source>
        <dbReference type="HAMAP-Rule" id="MF_01327"/>
    </source>
</evidence>
<dbReference type="CDD" id="cd00564">
    <property type="entry name" value="TMP_TenI"/>
    <property type="match status" value="1"/>
</dbReference>
<evidence type="ECO:0000256" key="6">
    <source>
        <dbReference type="ARBA" id="ARBA00047334"/>
    </source>
</evidence>
<evidence type="ECO:0000256" key="11">
    <source>
        <dbReference type="RuleBase" id="RU004253"/>
    </source>
</evidence>
<dbReference type="UniPathway" id="UPA00060">
    <property type="reaction ID" value="UER00141"/>
</dbReference>
<dbReference type="HAMAP" id="MF_01327">
    <property type="entry name" value="TMP_synthase_cyanobact"/>
    <property type="match status" value="1"/>
</dbReference>
<evidence type="ECO:0000256" key="5">
    <source>
        <dbReference type="ARBA" id="ARBA00022977"/>
    </source>
</evidence>
<feature type="domain" description="ThiD2" evidence="13">
    <location>
        <begin position="36"/>
        <end position="154"/>
    </location>
</feature>
<dbReference type="PANTHER" id="PTHR20857">
    <property type="entry name" value="THIAMINE-PHOSPHATE PYROPHOSPHORYLASE"/>
    <property type="match status" value="1"/>
</dbReference>
<comment type="similarity">
    <text evidence="9 10">Belongs to the thiamine-phosphate synthase family.</text>
</comment>
<dbReference type="EMBL" id="LWAJ01000111">
    <property type="protein sequence ID" value="KZL50104.1"/>
    <property type="molecule type" value="Genomic_DNA"/>
</dbReference>
<evidence type="ECO:0000256" key="4">
    <source>
        <dbReference type="ARBA" id="ARBA00022842"/>
    </source>
</evidence>
<dbReference type="AlphaFoldDB" id="A0A161XMV9"/>
<comment type="caution">
    <text evidence="14">The sequence shown here is derived from an EMBL/GenBank/DDBJ whole genome shotgun (WGS) entry which is preliminary data.</text>
</comment>
<dbReference type="GO" id="GO:0009229">
    <property type="term" value="P:thiamine diphosphate biosynthetic process"/>
    <property type="evidence" value="ECO:0007669"/>
    <property type="project" value="UniProtKB-UniRule"/>
</dbReference>
<proteinExistence type="inferred from homology"/>
<keyword evidence="5 9" id="KW-0784">Thiamine biosynthesis</keyword>
<evidence type="ECO:0000256" key="10">
    <source>
        <dbReference type="RuleBase" id="RU003826"/>
    </source>
</evidence>
<dbReference type="SUPFAM" id="SSF51391">
    <property type="entry name" value="Thiamin phosphate synthase"/>
    <property type="match status" value="1"/>
</dbReference>
<dbReference type="EC" id="2.5.1.3" evidence="9"/>
<dbReference type="Pfam" id="PF02581">
    <property type="entry name" value="TMP-TENI"/>
    <property type="match status" value="1"/>
</dbReference>
<evidence type="ECO:0000259" key="12">
    <source>
        <dbReference type="Pfam" id="PF02581"/>
    </source>
</evidence>
<dbReference type="RefSeq" id="WP_063872508.1">
    <property type="nucleotide sequence ID" value="NZ_CAWMRI010000111.1"/>
</dbReference>
<feature type="binding site" evidence="9">
    <location>
        <position position="248"/>
    </location>
    <ligand>
        <name>Mg(2+)</name>
        <dbReference type="ChEBI" id="CHEBI:18420"/>
    </ligand>
</feature>
<evidence type="ECO:0000256" key="3">
    <source>
        <dbReference type="ARBA" id="ARBA00022723"/>
    </source>
</evidence>
<keyword evidence="4 9" id="KW-0460">Magnesium</keyword>
<evidence type="ECO:0000259" key="13">
    <source>
        <dbReference type="Pfam" id="PF17792"/>
    </source>
</evidence>
<dbReference type="PIRSF" id="PIRSF000512">
    <property type="entry name" value="TMP_PPase_Cyanobac_prd"/>
    <property type="match status" value="1"/>
</dbReference>
<evidence type="ECO:0000313" key="15">
    <source>
        <dbReference type="Proteomes" id="UP000076555"/>
    </source>
</evidence>
<comment type="catalytic activity">
    <reaction evidence="6 9 10">
        <text>4-methyl-5-(2-phosphooxyethyl)-thiazole + 4-amino-2-methyl-5-(diphosphooxymethyl)pyrimidine + H(+) = thiamine phosphate + diphosphate</text>
        <dbReference type="Rhea" id="RHEA:22328"/>
        <dbReference type="ChEBI" id="CHEBI:15378"/>
        <dbReference type="ChEBI" id="CHEBI:33019"/>
        <dbReference type="ChEBI" id="CHEBI:37575"/>
        <dbReference type="ChEBI" id="CHEBI:57841"/>
        <dbReference type="ChEBI" id="CHEBI:58296"/>
        <dbReference type="EC" id="2.5.1.3"/>
    </reaction>
</comment>
<dbReference type="InterPro" id="IPR041397">
    <property type="entry name" value="ThiD2"/>
</dbReference>
<dbReference type="Proteomes" id="UP000076555">
    <property type="component" value="Unassembled WGS sequence"/>
</dbReference>
<dbReference type="GO" id="GO:0009228">
    <property type="term" value="P:thiamine biosynthetic process"/>
    <property type="evidence" value="ECO:0007669"/>
    <property type="project" value="UniProtKB-KW"/>
</dbReference>
<dbReference type="OrthoDB" id="9812206at2"/>
<dbReference type="NCBIfam" id="NF002727">
    <property type="entry name" value="PRK02615.1"/>
    <property type="match status" value="1"/>
</dbReference>
<dbReference type="GO" id="GO:0004789">
    <property type="term" value="F:thiamine-phosphate diphosphorylase activity"/>
    <property type="evidence" value="ECO:0007669"/>
    <property type="project" value="UniProtKB-UniRule"/>
</dbReference>
<sequence length="368" mass="41388">MSKSVDITPFNESNNRVVVMVEPHSQKAQIQQVVYRILDANLDRAREGLRIIEEWCRFGLNNAQLLGECKYLRQELAHWHTAELRAARDTPGDPGTELTHPQEEQRSSIKALLQANFCRVQEAMRVLEEYGKLYHPNMGKAFKQMRYRVYTLESSLMGYERYQVLWRSHLYLVTSPSETLFKTVEAALKGGLTLLQYRDKTADDTVRVEQATKLRQLCHSYGALFIINDRVDLALAVDADGVHLGQEDMPIAMARQLLGHQRLIGRSTTNAEEMQKAIAEGADYIGVGPVYETPTKADKAAAGLEYVSYAAQNSSIPWFAIGGIDANNINDVISAGAERVAVVRAIIQAEQPTLVTQYLVSQLHRIKL</sequence>
<evidence type="ECO:0000256" key="1">
    <source>
        <dbReference type="ARBA" id="ARBA00005165"/>
    </source>
</evidence>
<dbReference type="GO" id="GO:0000287">
    <property type="term" value="F:magnesium ion binding"/>
    <property type="evidence" value="ECO:0007669"/>
    <property type="project" value="UniProtKB-UniRule"/>
</dbReference>
<feature type="binding site" evidence="9">
    <location>
        <position position="267"/>
    </location>
    <ligand>
        <name>4-amino-2-methyl-5-(diphosphooxymethyl)pyrimidine</name>
        <dbReference type="ChEBI" id="CHEBI:57841"/>
    </ligand>
</feature>
<dbReference type="NCBIfam" id="TIGR00693">
    <property type="entry name" value="thiE"/>
    <property type="match status" value="1"/>
</dbReference>
<feature type="region of interest" description="Unknown" evidence="9">
    <location>
        <begin position="1"/>
        <end position="148"/>
    </location>
</feature>
<feature type="binding site" evidence="9">
    <location>
        <begin position="196"/>
        <end position="200"/>
    </location>
    <ligand>
        <name>4-amino-2-methyl-5-(diphosphooxymethyl)pyrimidine</name>
        <dbReference type="ChEBI" id="CHEBI:57841"/>
    </ligand>
</feature>
<evidence type="ECO:0000256" key="7">
    <source>
        <dbReference type="ARBA" id="ARBA00047851"/>
    </source>
</evidence>
<name>A0A161XMV9_NODSP</name>
<feature type="binding site" evidence="9">
    <location>
        <begin position="293"/>
        <end position="295"/>
    </location>
    <ligand>
        <name>2-[(2R,5Z)-2-carboxy-4-methylthiazol-5(2H)-ylidene]ethyl phosphate</name>
        <dbReference type="ChEBI" id="CHEBI:62899"/>
    </ligand>
</feature>
<dbReference type="InterPro" id="IPR013785">
    <property type="entry name" value="Aldolase_TIM"/>
</dbReference>
<dbReference type="InterPro" id="IPR016229">
    <property type="entry name" value="TMP_synthase_cyanobac_bac"/>
</dbReference>
<accession>A0A161XMV9</accession>
<evidence type="ECO:0000313" key="14">
    <source>
        <dbReference type="EMBL" id="KZL50104.1"/>
    </source>
</evidence>
<gene>
    <name evidence="9" type="primary">thiE</name>
    <name evidence="14" type="ORF">A2T98_09125</name>
</gene>
<protein>
    <recommendedName>
        <fullName evidence="9">Thiamine-phosphate synthase</fullName>
        <shortName evidence="9">TP synthase</shortName>
        <shortName evidence="9">TPS</shortName>
        <ecNumber evidence="9">2.5.1.3</ecNumber>
    </recommendedName>
    <alternativeName>
        <fullName evidence="9">Thiamine-phosphate pyrophosphorylase</fullName>
        <shortName evidence="9">TMP pyrophosphorylase</shortName>
        <shortName evidence="9">TMP-PPase</shortName>
    </alternativeName>
</protein>
<reference evidence="14 15" key="1">
    <citation type="submission" date="2016-04" db="EMBL/GenBank/DDBJ databases">
        <title>Draft Genome Assembly of the Bloom-forming Cyanobacterium Nodularia spumigena Strain CENA596 in Shrimp Production Ponds.</title>
        <authorList>
            <person name="Popin R.V."/>
            <person name="Rigonato J."/>
            <person name="Abreu V.A."/>
            <person name="Andreote A.P."/>
            <person name="Silveira S.B."/>
            <person name="Odebrecht C."/>
            <person name="Fiore M.F."/>
        </authorList>
    </citation>
    <scope>NUCLEOTIDE SEQUENCE [LARGE SCALE GENOMIC DNA]</scope>
    <source>
        <strain evidence="14 15">CENA596</strain>
    </source>
</reference>
<organism evidence="14 15">
    <name type="scientific">Nodularia spumigena CENA596</name>
    <dbReference type="NCBI Taxonomy" id="1819295"/>
    <lineage>
        <taxon>Bacteria</taxon>
        <taxon>Bacillati</taxon>
        <taxon>Cyanobacteriota</taxon>
        <taxon>Cyanophyceae</taxon>
        <taxon>Nostocales</taxon>
        <taxon>Nodulariaceae</taxon>
        <taxon>Nodularia</taxon>
    </lineage>
</organism>
<dbReference type="Pfam" id="PF17792">
    <property type="entry name" value="ThiD2"/>
    <property type="match status" value="1"/>
</dbReference>
<comment type="catalytic activity">
    <reaction evidence="7 9 10">
        <text>2-(2-carboxy-4-methylthiazol-5-yl)ethyl phosphate + 4-amino-2-methyl-5-(diphosphooxymethyl)pyrimidine + 2 H(+) = thiamine phosphate + CO2 + diphosphate</text>
        <dbReference type="Rhea" id="RHEA:47848"/>
        <dbReference type="ChEBI" id="CHEBI:15378"/>
        <dbReference type="ChEBI" id="CHEBI:16526"/>
        <dbReference type="ChEBI" id="CHEBI:33019"/>
        <dbReference type="ChEBI" id="CHEBI:37575"/>
        <dbReference type="ChEBI" id="CHEBI:57841"/>
        <dbReference type="ChEBI" id="CHEBI:62890"/>
        <dbReference type="EC" id="2.5.1.3"/>
    </reaction>
</comment>
<dbReference type="GO" id="GO:0005737">
    <property type="term" value="C:cytoplasm"/>
    <property type="evidence" value="ECO:0007669"/>
    <property type="project" value="TreeGrafter"/>
</dbReference>
<comment type="catalytic activity">
    <reaction evidence="8 9 10">
        <text>2-[(2R,5Z)-2-carboxy-4-methylthiazol-5(2H)-ylidene]ethyl phosphate + 4-amino-2-methyl-5-(diphosphooxymethyl)pyrimidine + 2 H(+) = thiamine phosphate + CO2 + diphosphate</text>
        <dbReference type="Rhea" id="RHEA:47844"/>
        <dbReference type="ChEBI" id="CHEBI:15378"/>
        <dbReference type="ChEBI" id="CHEBI:16526"/>
        <dbReference type="ChEBI" id="CHEBI:33019"/>
        <dbReference type="ChEBI" id="CHEBI:37575"/>
        <dbReference type="ChEBI" id="CHEBI:57841"/>
        <dbReference type="ChEBI" id="CHEBI:62899"/>
        <dbReference type="EC" id="2.5.1.3"/>
    </reaction>
</comment>
<keyword evidence="2 9" id="KW-0808">Transferase</keyword>
<feature type="binding site" evidence="9">
    <location>
        <position position="323"/>
    </location>
    <ligand>
        <name>2-[(2R,5Z)-2-carboxy-4-methylthiazol-5(2H)-ylidene]ethyl phosphate</name>
        <dbReference type="ChEBI" id="CHEBI:62899"/>
    </ligand>
</feature>
<dbReference type="Gene3D" id="3.20.20.70">
    <property type="entry name" value="Aldolase class I"/>
    <property type="match status" value="1"/>
</dbReference>
<evidence type="ECO:0000256" key="8">
    <source>
        <dbReference type="ARBA" id="ARBA00047883"/>
    </source>
</evidence>
<feature type="domain" description="Thiamine phosphate synthase/TenI" evidence="12">
    <location>
        <begin position="170"/>
        <end position="346"/>
    </location>
</feature>
<comment type="cofactor">
    <cofactor evidence="9">
        <name>Mg(2+)</name>
        <dbReference type="ChEBI" id="CHEBI:18420"/>
    </cofactor>
    <text evidence="9">Binds 1 Mg(2+) ion per subunit.</text>
</comment>
<feature type="binding site" evidence="9">
    <location>
        <position position="229"/>
    </location>
    <ligand>
        <name>Mg(2+)</name>
        <dbReference type="ChEBI" id="CHEBI:18420"/>
    </ligand>
</feature>
<dbReference type="InterPro" id="IPR022998">
    <property type="entry name" value="ThiamineP_synth_TenI"/>
</dbReference>
<evidence type="ECO:0000256" key="2">
    <source>
        <dbReference type="ARBA" id="ARBA00022679"/>
    </source>
</evidence>
<dbReference type="PANTHER" id="PTHR20857:SF15">
    <property type="entry name" value="THIAMINE-PHOSPHATE SYNTHASE"/>
    <property type="match status" value="1"/>
</dbReference>
<comment type="function">
    <text evidence="9">Condenses 4-methyl-5-(beta-hydroxyethyl)thiazole monophosphate (THZ-P) and 2-methyl-4-amino-5-hydroxymethyl pyrimidine pyrophosphate (HMP-PP) to form thiamine monophosphate (TMP).</text>
</comment>